<evidence type="ECO:0000313" key="4">
    <source>
        <dbReference type="RefSeq" id="XP_030372324.1"/>
    </source>
</evidence>
<dbReference type="GeneID" id="115622511"/>
<protein>
    <submittedName>
        <fullName evidence="4">Uncharacterized protein</fullName>
    </submittedName>
</protein>
<evidence type="ECO:0000313" key="3">
    <source>
        <dbReference type="Proteomes" id="UP000504634"/>
    </source>
</evidence>
<evidence type="ECO:0000256" key="1">
    <source>
        <dbReference type="SAM" id="MobiDB-lite"/>
    </source>
</evidence>
<keyword evidence="3" id="KW-1185">Reference proteome</keyword>
<reference evidence="4" key="1">
    <citation type="submission" date="2025-08" db="UniProtKB">
        <authorList>
            <consortium name="RefSeq"/>
        </authorList>
    </citation>
    <scope>IDENTIFICATION</scope>
    <source>
        <strain evidence="4">11010-0011.00</strain>
        <tissue evidence="4">Whole body</tissue>
    </source>
</reference>
<dbReference type="OrthoDB" id="7871034at2759"/>
<evidence type="ECO:0000256" key="2">
    <source>
        <dbReference type="SAM" id="SignalP"/>
    </source>
</evidence>
<name>A0A6J2T8K3_DROLE</name>
<feature type="compositionally biased region" description="Acidic residues" evidence="1">
    <location>
        <begin position="146"/>
        <end position="158"/>
    </location>
</feature>
<organism evidence="3 4">
    <name type="scientific">Drosophila lebanonensis</name>
    <name type="common">Fruit fly</name>
    <name type="synonym">Scaptodrosophila lebanonensis</name>
    <dbReference type="NCBI Taxonomy" id="7225"/>
    <lineage>
        <taxon>Eukaryota</taxon>
        <taxon>Metazoa</taxon>
        <taxon>Ecdysozoa</taxon>
        <taxon>Arthropoda</taxon>
        <taxon>Hexapoda</taxon>
        <taxon>Insecta</taxon>
        <taxon>Pterygota</taxon>
        <taxon>Neoptera</taxon>
        <taxon>Endopterygota</taxon>
        <taxon>Diptera</taxon>
        <taxon>Brachycera</taxon>
        <taxon>Muscomorpha</taxon>
        <taxon>Ephydroidea</taxon>
        <taxon>Drosophilidae</taxon>
        <taxon>Scaptodrosophila</taxon>
    </lineage>
</organism>
<feature type="chain" id="PRO_5026666740" evidence="2">
    <location>
        <begin position="21"/>
        <end position="213"/>
    </location>
</feature>
<feature type="compositionally biased region" description="Low complexity" evidence="1">
    <location>
        <begin position="127"/>
        <end position="145"/>
    </location>
</feature>
<dbReference type="Proteomes" id="UP000504634">
    <property type="component" value="Unplaced"/>
</dbReference>
<feature type="region of interest" description="Disordered" evidence="1">
    <location>
        <begin position="127"/>
        <end position="213"/>
    </location>
</feature>
<feature type="region of interest" description="Disordered" evidence="1">
    <location>
        <begin position="28"/>
        <end position="48"/>
    </location>
</feature>
<feature type="compositionally biased region" description="Basic and acidic residues" evidence="1">
    <location>
        <begin position="190"/>
        <end position="213"/>
    </location>
</feature>
<feature type="signal peptide" evidence="2">
    <location>
        <begin position="1"/>
        <end position="20"/>
    </location>
</feature>
<dbReference type="RefSeq" id="XP_030372324.1">
    <property type="nucleotide sequence ID" value="XM_030516464.1"/>
</dbReference>
<feature type="compositionally biased region" description="Low complexity" evidence="1">
    <location>
        <begin position="174"/>
        <end position="185"/>
    </location>
</feature>
<dbReference type="AlphaFoldDB" id="A0A6J2T8K3"/>
<sequence length="213" mass="23954">MPLQKSFILTFALCACLASADVSHLSSSYLPPANSGSEPEHAISTSIEQQQLRELPEQVDSMNQGLMEDLTPPAPIDSMPAARYLPPAEPMPELKAAEPAMEYMAPMPAEEQPAMRYLPPAVQATEPQPTYQQYQEELARQQMLEQEQEQQEPQEPLEEQQPAMSYSMDEAQQPMAPSDMDMMAAYEEAQPSHELRDDGYHYKAVETEQSLRH</sequence>
<proteinExistence type="predicted"/>
<dbReference type="PROSITE" id="PS51257">
    <property type="entry name" value="PROKAR_LIPOPROTEIN"/>
    <property type="match status" value="1"/>
</dbReference>
<gene>
    <name evidence="4" type="primary">LOC115622511</name>
</gene>
<accession>A0A6J2T8K3</accession>
<keyword evidence="2" id="KW-0732">Signal</keyword>